<dbReference type="Proteomes" id="UP000001497">
    <property type="component" value="Chromosome"/>
</dbReference>
<gene>
    <name evidence="8" type="ordered locus">Fisuc_2152</name>
</gene>
<dbReference type="InterPro" id="IPR039565">
    <property type="entry name" value="BamD-like"/>
</dbReference>
<keyword evidence="2" id="KW-0472">Membrane</keyword>
<feature type="repeat" description="TPR" evidence="4">
    <location>
        <begin position="180"/>
        <end position="213"/>
    </location>
</feature>
<proteinExistence type="predicted"/>
<keyword evidence="8" id="KW-0449">Lipoprotein</keyword>
<keyword evidence="9" id="KW-1185">Reference proteome</keyword>
<evidence type="ECO:0000256" key="2">
    <source>
        <dbReference type="ARBA" id="ARBA00023136"/>
    </source>
</evidence>
<feature type="signal peptide" evidence="6">
    <location>
        <begin position="1"/>
        <end position="32"/>
    </location>
</feature>
<accession>A0ABN3YVV9</accession>
<dbReference type="PROSITE" id="PS51257">
    <property type="entry name" value="PROKAR_LIPOPROTEIN"/>
    <property type="match status" value="1"/>
</dbReference>
<feature type="coiled-coil region" evidence="5">
    <location>
        <begin position="250"/>
        <end position="288"/>
    </location>
</feature>
<evidence type="ECO:0000256" key="5">
    <source>
        <dbReference type="SAM" id="Coils"/>
    </source>
</evidence>
<protein>
    <submittedName>
        <fullName evidence="8">Outer membrane assembly lipoprotein YfiO</fullName>
    </submittedName>
</protein>
<dbReference type="InterPro" id="IPR017689">
    <property type="entry name" value="BamD"/>
</dbReference>
<evidence type="ECO:0000313" key="9">
    <source>
        <dbReference type="Proteomes" id="UP000001497"/>
    </source>
</evidence>
<keyword evidence="5" id="KW-0175">Coiled coil</keyword>
<name>A0ABN3YVV9_FIBSS</name>
<evidence type="ECO:0000256" key="4">
    <source>
        <dbReference type="PROSITE-ProRule" id="PRU00339"/>
    </source>
</evidence>
<dbReference type="RefSeq" id="WP_015732218.1">
    <property type="nucleotide sequence ID" value="NC_013410.1"/>
</dbReference>
<keyword evidence="4" id="KW-0802">TPR repeat</keyword>
<reference evidence="8" key="1">
    <citation type="submission" date="2009-10" db="EMBL/GenBank/DDBJ databases">
        <title>Complete sequence of Fibrobacter succinogenes subsp. succinogenes S85.</title>
        <authorList>
            <consortium name="US DOE Joint Genome Institute"/>
            <person name="Lucas S."/>
            <person name="Copeland A."/>
            <person name="Lapidus A."/>
            <person name="Glavina del Rio T."/>
            <person name="Tice H."/>
            <person name="Bruce D."/>
            <person name="Goodwin L."/>
            <person name="Pitluck S."/>
            <person name="Chertkov O."/>
            <person name="Detter J.C."/>
            <person name="Han C."/>
            <person name="Tapia R."/>
            <person name="Larimer F."/>
            <person name="Land M."/>
            <person name="Hauser L."/>
            <person name="Kyrpides N."/>
            <person name="Mikhailova N."/>
            <person name="Weimer P.J."/>
            <person name="Stevenson D.M."/>
            <person name="Boyum J."/>
            <person name="Brumm P.I."/>
            <person name="Mead D."/>
        </authorList>
    </citation>
    <scope>NUCLEOTIDE SEQUENCE [LARGE SCALE GENOMIC DNA]</scope>
    <source>
        <strain evidence="8">S85</strain>
    </source>
</reference>
<evidence type="ECO:0000259" key="7">
    <source>
        <dbReference type="Pfam" id="PF13525"/>
    </source>
</evidence>
<dbReference type="NCBIfam" id="TIGR03302">
    <property type="entry name" value="OM_YfiO"/>
    <property type="match status" value="1"/>
</dbReference>
<dbReference type="InterPro" id="IPR019734">
    <property type="entry name" value="TPR_rpt"/>
</dbReference>
<dbReference type="Pfam" id="PF13525">
    <property type="entry name" value="YfiO"/>
    <property type="match status" value="1"/>
</dbReference>
<evidence type="ECO:0000313" key="8">
    <source>
        <dbReference type="EMBL" id="ACX75739.1"/>
    </source>
</evidence>
<feature type="domain" description="Outer membrane lipoprotein BamD-like" evidence="7">
    <location>
        <begin position="49"/>
        <end position="237"/>
    </location>
</feature>
<dbReference type="EMBL" id="CP001792">
    <property type="protein sequence ID" value="ACX75739.1"/>
    <property type="molecule type" value="Genomic_DNA"/>
</dbReference>
<evidence type="ECO:0000256" key="1">
    <source>
        <dbReference type="ARBA" id="ARBA00022729"/>
    </source>
</evidence>
<keyword evidence="1 6" id="KW-0732">Signal</keyword>
<evidence type="ECO:0000256" key="6">
    <source>
        <dbReference type="SAM" id="SignalP"/>
    </source>
</evidence>
<feature type="chain" id="PRO_5046220451" evidence="6">
    <location>
        <begin position="33"/>
        <end position="293"/>
    </location>
</feature>
<keyword evidence="3" id="KW-0998">Cell outer membrane</keyword>
<organism evidence="8 9">
    <name type="scientific">Fibrobacter succinogenes (strain ATCC 19169 / S85)</name>
    <dbReference type="NCBI Taxonomy" id="59374"/>
    <lineage>
        <taxon>Bacteria</taxon>
        <taxon>Pseudomonadati</taxon>
        <taxon>Fibrobacterota</taxon>
        <taxon>Fibrobacteria</taxon>
        <taxon>Fibrobacterales</taxon>
        <taxon>Fibrobacteraceae</taxon>
        <taxon>Fibrobacter</taxon>
    </lineage>
</organism>
<dbReference type="InterPro" id="IPR011990">
    <property type="entry name" value="TPR-like_helical_dom_sf"/>
</dbReference>
<sequence>MKVRINQRKKMKNLFKCTLFVPFFLYMATVMGCSTASTKKTTHTEWCKARYEAAEELFKAKKYGRATERLEEILSTCAGSGYMEQAQFLLAESHFNLEQWIEARGEYGSFIVNFPGSPFAETAEFRKAVSSFNMDYRIDRDESNTTTAMKDFERYLANHPNTPLRDSVNYYYNLLVDRVAEKEFQTGRLYLRMEKPQAAVIYFKEFLETYPKAQRRQEALFLISDAYTDLDQFESARQYLATAQNEAGDNVEVLKRVQKAEEKIVKAEEAYEKRLKKESEKKRLQKEEKNLAN</sequence>
<evidence type="ECO:0000256" key="3">
    <source>
        <dbReference type="ARBA" id="ARBA00023237"/>
    </source>
</evidence>
<dbReference type="SUPFAM" id="SSF48452">
    <property type="entry name" value="TPR-like"/>
    <property type="match status" value="2"/>
</dbReference>
<dbReference type="PROSITE" id="PS50005">
    <property type="entry name" value="TPR"/>
    <property type="match status" value="1"/>
</dbReference>
<dbReference type="Gene3D" id="1.25.40.10">
    <property type="entry name" value="Tetratricopeptide repeat domain"/>
    <property type="match status" value="1"/>
</dbReference>